<evidence type="ECO:0000313" key="10">
    <source>
        <dbReference type="EMBL" id="THU48366.1"/>
    </source>
</evidence>
<dbReference type="FunFam" id="3.30.420.10:FF:000080">
    <property type="entry name" value="Small RNA degrading nuclease 3"/>
    <property type="match status" value="1"/>
</dbReference>
<dbReference type="GO" id="GO:0004527">
    <property type="term" value="F:exonuclease activity"/>
    <property type="evidence" value="ECO:0007669"/>
    <property type="project" value="UniProtKB-KW"/>
</dbReference>
<dbReference type="InterPro" id="IPR012337">
    <property type="entry name" value="RNaseH-like_sf"/>
</dbReference>
<comment type="caution">
    <text evidence="10">The sequence shown here is derived from an EMBL/GenBank/DDBJ whole genome shotgun (WGS) entry which is preliminary data.</text>
</comment>
<dbReference type="InterPro" id="IPR036397">
    <property type="entry name" value="RNaseH_sf"/>
</dbReference>
<evidence type="ECO:0000256" key="1">
    <source>
        <dbReference type="ARBA" id="ARBA00004123"/>
    </source>
</evidence>
<dbReference type="Proteomes" id="UP000317650">
    <property type="component" value="Chromosome 9"/>
</dbReference>
<dbReference type="InterPro" id="IPR047021">
    <property type="entry name" value="REXO1/3/4-like"/>
</dbReference>
<dbReference type="GO" id="GO:0003676">
    <property type="term" value="F:nucleic acid binding"/>
    <property type="evidence" value="ECO:0007669"/>
    <property type="project" value="InterPro"/>
</dbReference>
<dbReference type="InterPro" id="IPR034922">
    <property type="entry name" value="REX1-like_exo"/>
</dbReference>
<evidence type="ECO:0000256" key="7">
    <source>
        <dbReference type="ARBA" id="ARBA00053817"/>
    </source>
</evidence>
<evidence type="ECO:0000256" key="2">
    <source>
        <dbReference type="ARBA" id="ARBA00006357"/>
    </source>
</evidence>
<evidence type="ECO:0000259" key="9">
    <source>
        <dbReference type="SMART" id="SM00479"/>
    </source>
</evidence>
<dbReference type="EMBL" id="PYDT01000010">
    <property type="protein sequence ID" value="THU48366.1"/>
    <property type="molecule type" value="Genomic_DNA"/>
</dbReference>
<evidence type="ECO:0000256" key="6">
    <source>
        <dbReference type="ARBA" id="ARBA00023242"/>
    </source>
</evidence>
<dbReference type="PANTHER" id="PTHR12801">
    <property type="entry name" value="RNA EXONUCLEASE REXO1 / RECO3 FAMILY MEMBER-RELATED"/>
    <property type="match status" value="1"/>
</dbReference>
<accession>A0A4V4H3H8</accession>
<evidence type="ECO:0000313" key="11">
    <source>
        <dbReference type="Proteomes" id="UP000317650"/>
    </source>
</evidence>
<dbReference type="AlphaFoldDB" id="A0A4V4H3H8"/>
<keyword evidence="6" id="KW-0539">Nucleus</keyword>
<name>A0A4V4H3H8_MUSBA</name>
<reference evidence="10 11" key="1">
    <citation type="journal article" date="2019" name="Nat. Plants">
        <title>Genome sequencing of Musa balbisiana reveals subgenome evolution and function divergence in polyploid bananas.</title>
        <authorList>
            <person name="Yao X."/>
        </authorList>
    </citation>
    <scope>NUCLEOTIDE SEQUENCE [LARGE SCALE GENOMIC DNA]</scope>
    <source>
        <strain evidence="11">cv. DH-PKW</strain>
        <tissue evidence="10">Leaves</tissue>
    </source>
</reference>
<dbReference type="PANTHER" id="PTHR12801:SF115">
    <property type="entry name" value="FI18136P1-RELATED"/>
    <property type="match status" value="1"/>
</dbReference>
<comment type="function">
    <text evidence="7">3'-5' exonuclease degrading single-stranded small RNAs.</text>
</comment>
<evidence type="ECO:0000256" key="4">
    <source>
        <dbReference type="ARBA" id="ARBA00022801"/>
    </source>
</evidence>
<dbReference type="Gene3D" id="3.30.420.10">
    <property type="entry name" value="Ribonuclease H-like superfamily/Ribonuclease H"/>
    <property type="match status" value="1"/>
</dbReference>
<dbReference type="CDD" id="cd06145">
    <property type="entry name" value="REX1_like"/>
    <property type="match status" value="1"/>
</dbReference>
<protein>
    <recommendedName>
        <fullName evidence="9">Exonuclease domain-containing protein</fullName>
    </recommendedName>
</protein>
<dbReference type="InterPro" id="IPR013520">
    <property type="entry name" value="Ribonucl_H"/>
</dbReference>
<feature type="domain" description="Exonuclease" evidence="9">
    <location>
        <begin position="129"/>
        <end position="289"/>
    </location>
</feature>
<keyword evidence="3" id="KW-0540">Nuclease</keyword>
<keyword evidence="11" id="KW-1185">Reference proteome</keyword>
<dbReference type="SMART" id="SM00479">
    <property type="entry name" value="EXOIII"/>
    <property type="match status" value="1"/>
</dbReference>
<keyword evidence="4" id="KW-0378">Hydrolase</keyword>
<gene>
    <name evidence="10" type="ORF">C4D60_Mb09t25470</name>
</gene>
<dbReference type="GO" id="GO:0005634">
    <property type="term" value="C:nucleus"/>
    <property type="evidence" value="ECO:0007669"/>
    <property type="project" value="UniProtKB-SubCell"/>
</dbReference>
<dbReference type="STRING" id="52838.A0A4V4H3H8"/>
<comment type="similarity">
    <text evidence="2">Belongs to the REXO1/REXO3 family.</text>
</comment>
<feature type="region of interest" description="Disordered" evidence="8">
    <location>
        <begin position="401"/>
        <end position="420"/>
    </location>
</feature>
<keyword evidence="5" id="KW-0269">Exonuclease</keyword>
<evidence type="ECO:0000256" key="3">
    <source>
        <dbReference type="ARBA" id="ARBA00022722"/>
    </source>
</evidence>
<organism evidence="10 11">
    <name type="scientific">Musa balbisiana</name>
    <name type="common">Banana</name>
    <dbReference type="NCBI Taxonomy" id="52838"/>
    <lineage>
        <taxon>Eukaryota</taxon>
        <taxon>Viridiplantae</taxon>
        <taxon>Streptophyta</taxon>
        <taxon>Embryophyta</taxon>
        <taxon>Tracheophyta</taxon>
        <taxon>Spermatophyta</taxon>
        <taxon>Magnoliopsida</taxon>
        <taxon>Liliopsida</taxon>
        <taxon>Zingiberales</taxon>
        <taxon>Musaceae</taxon>
        <taxon>Musa</taxon>
    </lineage>
</organism>
<evidence type="ECO:0000256" key="5">
    <source>
        <dbReference type="ARBA" id="ARBA00022839"/>
    </source>
</evidence>
<comment type="subcellular location">
    <subcellularLocation>
        <location evidence="1">Nucleus</location>
    </subcellularLocation>
</comment>
<dbReference type="SUPFAM" id="SSF53098">
    <property type="entry name" value="Ribonuclease H-like"/>
    <property type="match status" value="1"/>
</dbReference>
<sequence>MRDRVAIGDKMGKTISGADREVLAEIVRLTQKQGLKGAEGGWKDFLQCHEKQFGSGLSDPAKRPKELLVAFLQTFRKEEKKVFDKMIRRNSDHNAMKQLIKDSPGLESPQQDWIDIPLGKVSEAMKLNAMISVDCEMVLCQDGTDAVVKICAVDHNLEVKLEKLVNPGKVVADYRTHITGISSKDLEGVTCSLVDIQKSLKKLLSHGTILVGHSLHNDLRALKVNHPRVIDTSYIFKCAGLPTLSPSLNNLCKVVLGFPVRKEGEPHNCMNDAQAAMKLVLAKLEHGYDDHIIPNSDLAKLLLHKIPIEVPTQELQTIFSREYNVIIESVTRLRGESYSTYAVFKNFIEADEAFNKIEGHQKKDSSGRPQKLVFMKLSSGKTTSFYVRRMTAEVHFNDANISKRPVQDEDPGQQQAGDGTIDVKRQKTCLYSCNHVKEMEKLREELHEREEEIFNLQKTLFEVTRNQHLCNETMSS</sequence>
<proteinExistence type="inferred from homology"/>
<evidence type="ECO:0000256" key="8">
    <source>
        <dbReference type="SAM" id="MobiDB-lite"/>
    </source>
</evidence>